<evidence type="ECO:0000313" key="3">
    <source>
        <dbReference type="Proteomes" id="UP001152797"/>
    </source>
</evidence>
<sequence length="139" mass="15420">MSFDIVCVRNYESFGTSLLITSPCTLGPPRGGDQGGNLYSPSSQFGNKFLVIVTGVAVRVRELTKLLLTFCQLQIDLISSLWGLLEGGIFLQSYEVACQQFLSGTFLHGRVHPAESHFVLFQALAFASRCERYYVVFIL</sequence>
<dbReference type="EMBL" id="CAMXCT020001435">
    <property type="protein sequence ID" value="CAL1143423.1"/>
    <property type="molecule type" value="Genomic_DNA"/>
</dbReference>
<dbReference type="EMBL" id="CAMXCT010001435">
    <property type="protein sequence ID" value="CAI3990048.1"/>
    <property type="molecule type" value="Genomic_DNA"/>
</dbReference>
<dbReference type="Proteomes" id="UP001152797">
    <property type="component" value="Unassembled WGS sequence"/>
</dbReference>
<reference evidence="1" key="1">
    <citation type="submission" date="2022-10" db="EMBL/GenBank/DDBJ databases">
        <authorList>
            <person name="Chen Y."/>
            <person name="Dougan E. K."/>
            <person name="Chan C."/>
            <person name="Rhodes N."/>
            <person name="Thang M."/>
        </authorList>
    </citation>
    <scope>NUCLEOTIDE SEQUENCE</scope>
</reference>
<evidence type="ECO:0000313" key="1">
    <source>
        <dbReference type="EMBL" id="CAI3990048.1"/>
    </source>
</evidence>
<accession>A0A9P1FVI0</accession>
<protein>
    <submittedName>
        <fullName evidence="1">Uncharacterized protein</fullName>
    </submittedName>
</protein>
<gene>
    <name evidence="1" type="ORF">C1SCF055_LOCUS17069</name>
</gene>
<dbReference type="AlphaFoldDB" id="A0A9P1FVI0"/>
<comment type="caution">
    <text evidence="1">The sequence shown here is derived from an EMBL/GenBank/DDBJ whole genome shotgun (WGS) entry which is preliminary data.</text>
</comment>
<name>A0A9P1FVI0_9DINO</name>
<reference evidence="2" key="2">
    <citation type="submission" date="2024-04" db="EMBL/GenBank/DDBJ databases">
        <authorList>
            <person name="Chen Y."/>
            <person name="Shah S."/>
            <person name="Dougan E. K."/>
            <person name="Thang M."/>
            <person name="Chan C."/>
        </authorList>
    </citation>
    <scope>NUCLEOTIDE SEQUENCE [LARGE SCALE GENOMIC DNA]</scope>
</reference>
<proteinExistence type="predicted"/>
<keyword evidence="3" id="KW-1185">Reference proteome</keyword>
<dbReference type="EMBL" id="CAMXCT030001435">
    <property type="protein sequence ID" value="CAL4777360.1"/>
    <property type="molecule type" value="Genomic_DNA"/>
</dbReference>
<evidence type="ECO:0000313" key="2">
    <source>
        <dbReference type="EMBL" id="CAL1143423.1"/>
    </source>
</evidence>
<organism evidence="1">
    <name type="scientific">Cladocopium goreaui</name>
    <dbReference type="NCBI Taxonomy" id="2562237"/>
    <lineage>
        <taxon>Eukaryota</taxon>
        <taxon>Sar</taxon>
        <taxon>Alveolata</taxon>
        <taxon>Dinophyceae</taxon>
        <taxon>Suessiales</taxon>
        <taxon>Symbiodiniaceae</taxon>
        <taxon>Cladocopium</taxon>
    </lineage>
</organism>